<evidence type="ECO:0000313" key="2">
    <source>
        <dbReference type="EMBL" id="GET03025.1"/>
    </source>
</evidence>
<keyword evidence="1" id="KW-0812">Transmembrane</keyword>
<evidence type="ECO:0000256" key="1">
    <source>
        <dbReference type="SAM" id="Phobius"/>
    </source>
</evidence>
<keyword evidence="1" id="KW-0472">Membrane</keyword>
<keyword evidence="1" id="KW-1133">Transmembrane helix</keyword>
<dbReference type="EMBL" id="BLAL01000319">
    <property type="protein sequence ID" value="GET03025.1"/>
    <property type="molecule type" value="Genomic_DNA"/>
</dbReference>
<feature type="transmembrane region" description="Helical" evidence="1">
    <location>
        <begin position="162"/>
        <end position="184"/>
    </location>
</feature>
<protein>
    <submittedName>
        <fullName evidence="2">Uncharacterized protein</fullName>
    </submittedName>
</protein>
<sequence length="330" mass="37068">MSGEGSSPAAVNSRTEITYKPKDIKDREFRLKHLKRITEINLNLVRDSRSDLYLTLFLCVFAIIIGIIFLTLRGLDRNKLSTFKVVSNSISGVVSGGVLLTNAKSIFSSITSTKSKDTIGLSEINEESIKISLTHPEVSVKFLKNVENTIEDRNEKLRLSRIVCSIFAIIGAFVLIALVIFDILLDVISQNTTNSYVFIGGFAVDLILIIGGVTGAVHCLIPFGCYGPINNEEINEDEGVDGQCTDLFQYFHWRWSETNDVINNNGNIYESFLKENDEVRFLFFKATVLRVILVKKEKINIERLLMGLDLEAHADTVEQQQLHSIRYSAH</sequence>
<feature type="transmembrane region" description="Helical" evidence="1">
    <location>
        <begin position="52"/>
        <end position="72"/>
    </location>
</feature>
<comment type="caution">
    <text evidence="2">The sequence shown here is derived from an EMBL/GenBank/DDBJ whole genome shotgun (WGS) entry which is preliminary data.</text>
</comment>
<organism evidence="2 3">
    <name type="scientific">Rhizophagus clarus</name>
    <dbReference type="NCBI Taxonomy" id="94130"/>
    <lineage>
        <taxon>Eukaryota</taxon>
        <taxon>Fungi</taxon>
        <taxon>Fungi incertae sedis</taxon>
        <taxon>Mucoromycota</taxon>
        <taxon>Glomeromycotina</taxon>
        <taxon>Glomeromycetes</taxon>
        <taxon>Glomerales</taxon>
        <taxon>Glomeraceae</taxon>
        <taxon>Rhizophagus</taxon>
    </lineage>
</organism>
<evidence type="ECO:0000313" key="3">
    <source>
        <dbReference type="Proteomes" id="UP000615446"/>
    </source>
</evidence>
<proteinExistence type="predicted"/>
<feature type="transmembrane region" description="Helical" evidence="1">
    <location>
        <begin position="196"/>
        <end position="221"/>
    </location>
</feature>
<reference evidence="2" key="1">
    <citation type="submission" date="2019-10" db="EMBL/GenBank/DDBJ databases">
        <title>Conservation and host-specific expression of non-tandemly repeated heterogenous ribosome RNA gene in arbuscular mycorrhizal fungi.</title>
        <authorList>
            <person name="Maeda T."/>
            <person name="Kobayashi Y."/>
            <person name="Nakagawa T."/>
            <person name="Ezawa T."/>
            <person name="Yamaguchi K."/>
            <person name="Bino T."/>
            <person name="Nishimoto Y."/>
            <person name="Shigenobu S."/>
            <person name="Kawaguchi M."/>
        </authorList>
    </citation>
    <scope>NUCLEOTIDE SEQUENCE</scope>
    <source>
        <strain evidence="2">HR1</strain>
    </source>
</reference>
<dbReference type="AlphaFoldDB" id="A0A8H3R7T5"/>
<name>A0A8H3R7T5_9GLOM</name>
<accession>A0A8H3R7T5</accession>
<dbReference type="Proteomes" id="UP000615446">
    <property type="component" value="Unassembled WGS sequence"/>
</dbReference>
<gene>
    <name evidence="2" type="ORF">RCL2_002937400</name>
</gene>